<keyword evidence="9 18" id="KW-0630">Potassium</keyword>
<dbReference type="Proteomes" id="UP000022141">
    <property type="component" value="Unassembled WGS sequence"/>
</dbReference>
<evidence type="ECO:0000256" key="9">
    <source>
        <dbReference type="ARBA" id="ARBA00022958"/>
    </source>
</evidence>
<dbReference type="GO" id="GO:0046496">
    <property type="term" value="P:nicotinamide nucleotide metabolic process"/>
    <property type="evidence" value="ECO:0007669"/>
    <property type="project" value="UniProtKB-UniRule"/>
</dbReference>
<evidence type="ECO:0000259" key="21">
    <source>
        <dbReference type="PROSITE" id="PS51385"/>
    </source>
</evidence>
<dbReference type="GO" id="GO:0052856">
    <property type="term" value="F:NAD(P)HX epimerase activity"/>
    <property type="evidence" value="ECO:0007669"/>
    <property type="project" value="UniProtKB-UniRule"/>
</dbReference>
<evidence type="ECO:0000256" key="5">
    <source>
        <dbReference type="ARBA" id="ARBA00022723"/>
    </source>
</evidence>
<dbReference type="InterPro" id="IPR017953">
    <property type="entry name" value="Carbohydrate_kinase_pred_CS"/>
</dbReference>
<evidence type="ECO:0000256" key="16">
    <source>
        <dbReference type="ARBA" id="ARBA00049209"/>
    </source>
</evidence>
<dbReference type="Gene3D" id="3.40.1190.20">
    <property type="match status" value="1"/>
</dbReference>
<dbReference type="PANTHER" id="PTHR12592:SF0">
    <property type="entry name" value="ATP-DEPENDENT (S)-NAD(P)H-HYDRATE DEHYDRATASE"/>
    <property type="match status" value="1"/>
</dbReference>
<feature type="binding site" evidence="17">
    <location>
        <position position="438"/>
    </location>
    <ligand>
        <name>(6S)-NADPHX</name>
        <dbReference type="ChEBI" id="CHEBI:64076"/>
    </ligand>
</feature>
<dbReference type="EC" id="5.1.99.6" evidence="19"/>
<feature type="binding site" evidence="18">
    <location>
        <position position="122"/>
    </location>
    <ligand>
        <name>K(+)</name>
        <dbReference type="ChEBI" id="CHEBI:29103"/>
    </ligand>
</feature>
<dbReference type="PROSITE" id="PS01050">
    <property type="entry name" value="YJEF_C_2"/>
    <property type="match status" value="1"/>
</dbReference>
<comment type="catalytic activity">
    <reaction evidence="2 18 19">
        <text>(6R)-NADPHX = (6S)-NADPHX</text>
        <dbReference type="Rhea" id="RHEA:32227"/>
        <dbReference type="ChEBI" id="CHEBI:64076"/>
        <dbReference type="ChEBI" id="CHEBI:64077"/>
        <dbReference type="EC" id="5.1.99.6"/>
    </reaction>
</comment>
<dbReference type="eggNOG" id="COG0062">
    <property type="taxonomic scope" value="Bacteria"/>
</dbReference>
<sequence length="573" mass="59736">MTTPIRSEPLYRAADLRRIEAAAAAQPLMQRAGEAAADLATSLSRFEGGAVLILAGPGNNGGDAFVAARHLRQRGFAVSVVFLGEISRLPEDAAAAYRDFDDDGGSALEAIPSGPRWSLIVDGLFGIGLQRPVSGPFAAMVTAANALALRHHCPLLALDCPSGLDADTGRRCGETIRASHTITFIAGKPGLFTGDGPEYCGSITHAALDLHAERLAPPSARTIGSDLFAAWLRPRAKNTHKGSFGNAGVLGGASSMVGAVFLAGRAALKLGSGRVYLGLIDARAPALDPLQPELMLRRPEALLATALSALACGPGMGGSDEACELLLRACALELPLLLDADALNMLAREARLQEAVRARAHRGAVTLLTPHPTEAARLLAGDTAQVQADRAGAALELASRYRALAVLKGCGTIVAAPDGRWFVNTTGHPALATAGTGDVLSGMIVALLAQGWPGLEALLAAVHLHGAAAEERVASGCGPVGLTAGEIIDSARLCLNHCPPVSQPLDCAWPLARRARLLRSAWLVRVARRFACTPPCSSWPRCSFLPRSTRPPNTSAPISPYRCSSGRATWCTW</sequence>
<comment type="catalytic activity">
    <reaction evidence="15 17 19">
        <text>(6S)-NADHX + ADP = AMP + phosphate + NADH + H(+)</text>
        <dbReference type="Rhea" id="RHEA:32223"/>
        <dbReference type="ChEBI" id="CHEBI:15378"/>
        <dbReference type="ChEBI" id="CHEBI:43474"/>
        <dbReference type="ChEBI" id="CHEBI:57945"/>
        <dbReference type="ChEBI" id="CHEBI:64074"/>
        <dbReference type="ChEBI" id="CHEBI:456215"/>
        <dbReference type="ChEBI" id="CHEBI:456216"/>
        <dbReference type="EC" id="4.2.1.136"/>
    </reaction>
</comment>
<evidence type="ECO:0000256" key="11">
    <source>
        <dbReference type="ARBA" id="ARBA00023235"/>
    </source>
</evidence>
<keyword evidence="6 17" id="KW-0547">Nucleotide-binding</keyword>
<keyword evidence="5 18" id="KW-0479">Metal-binding</keyword>
<feature type="binding site" evidence="18">
    <location>
        <position position="159"/>
    </location>
    <ligand>
        <name>(6S)-NADPHX</name>
        <dbReference type="ChEBI" id="CHEBI:64076"/>
    </ligand>
</feature>
<dbReference type="HAMAP" id="MF_01965">
    <property type="entry name" value="NADHX_dehydratase"/>
    <property type="match status" value="1"/>
</dbReference>
<keyword evidence="8 17" id="KW-0521">NADP</keyword>
<dbReference type="Pfam" id="PF03853">
    <property type="entry name" value="YjeF_N"/>
    <property type="match status" value="1"/>
</dbReference>
<feature type="binding site" evidence="17">
    <location>
        <position position="437"/>
    </location>
    <ligand>
        <name>AMP</name>
        <dbReference type="ChEBI" id="CHEBI:456215"/>
    </ligand>
</feature>
<gene>
    <name evidence="22" type="primary">nnr</name>
    <name evidence="17" type="synonym">nnrD</name>
    <name evidence="18" type="synonym">nnrE</name>
    <name evidence="22" type="ORF">AW11_00317</name>
</gene>
<evidence type="ECO:0000256" key="4">
    <source>
        <dbReference type="ARBA" id="ARBA00009524"/>
    </source>
</evidence>
<dbReference type="GO" id="GO:0046872">
    <property type="term" value="F:metal ion binding"/>
    <property type="evidence" value="ECO:0007669"/>
    <property type="project" value="UniProtKB-UniRule"/>
</dbReference>
<dbReference type="EC" id="4.2.1.136" evidence="19"/>
<feature type="domain" description="YjeF N-terminal" evidence="21">
    <location>
        <begin position="11"/>
        <end position="216"/>
    </location>
</feature>
<evidence type="ECO:0000313" key="23">
    <source>
        <dbReference type="Proteomes" id="UP000022141"/>
    </source>
</evidence>
<evidence type="ECO:0000256" key="17">
    <source>
        <dbReference type="HAMAP-Rule" id="MF_01965"/>
    </source>
</evidence>
<comment type="function">
    <text evidence="18">Catalyzes the epimerization of the S- and R-forms of NAD(P)HX, a damaged form of NAD(P)H that is a result of enzymatic or heat-dependent hydration. This is a prerequisite for the S-specific NAD(P)H-hydrate dehydratase to allow the repair of both epimers of NAD(P)HX.</text>
</comment>
<dbReference type="CDD" id="cd01171">
    <property type="entry name" value="YXKO-related"/>
    <property type="match status" value="1"/>
</dbReference>
<feature type="binding site" evidence="17">
    <location>
        <position position="259"/>
    </location>
    <ligand>
        <name>(6S)-NADPHX</name>
        <dbReference type="ChEBI" id="CHEBI:64076"/>
    </ligand>
</feature>
<feature type="binding site" evidence="18">
    <location>
        <begin position="126"/>
        <end position="132"/>
    </location>
    <ligand>
        <name>(6S)-NADPHX</name>
        <dbReference type="ChEBI" id="CHEBI:64076"/>
    </ligand>
</feature>
<comment type="caution">
    <text evidence="22">The sequence shown here is derived from an EMBL/GenBank/DDBJ whole genome shotgun (WGS) entry which is preliminary data.</text>
</comment>
<comment type="similarity">
    <text evidence="18">Belongs to the NnrE/AIBP family.</text>
</comment>
<protein>
    <recommendedName>
        <fullName evidence="19">Bifunctional NAD(P)H-hydrate repair enzyme</fullName>
    </recommendedName>
    <alternativeName>
        <fullName evidence="19">Nicotinamide nucleotide repair protein</fullName>
    </alternativeName>
    <domain>
        <recommendedName>
            <fullName evidence="19">ADP-dependent (S)-NAD(P)H-hydrate dehydratase</fullName>
            <ecNumber evidence="19">4.2.1.136</ecNumber>
        </recommendedName>
        <alternativeName>
            <fullName evidence="19">ADP-dependent NAD(P)HX dehydratase</fullName>
        </alternativeName>
    </domain>
    <domain>
        <recommendedName>
            <fullName evidence="19">NAD(P)H-hydrate epimerase</fullName>
            <ecNumber evidence="19">5.1.99.6</ecNumber>
        </recommendedName>
    </domain>
</protein>
<evidence type="ECO:0000256" key="3">
    <source>
        <dbReference type="ARBA" id="ARBA00006001"/>
    </source>
</evidence>
<comment type="function">
    <text evidence="17">Catalyzes the dehydration of the S-form of NAD(P)HX at the expense of ADP, which is converted to AMP. Together with NAD(P)HX epimerase, which catalyzes the epimerization of the S- and R-forms, the enzyme allows the repair of both epimers of NAD(P)HX, a damaged form of NAD(P)H that is a result of enzymatic or heat-dependent hydration.</text>
</comment>
<dbReference type="eggNOG" id="COG0063">
    <property type="taxonomic scope" value="Bacteria"/>
</dbReference>
<organism evidence="22 23">
    <name type="scientific">Accumulibacter regalis</name>
    <dbReference type="NCBI Taxonomy" id="522306"/>
    <lineage>
        <taxon>Bacteria</taxon>
        <taxon>Pseudomonadati</taxon>
        <taxon>Pseudomonadota</taxon>
        <taxon>Betaproteobacteria</taxon>
        <taxon>Candidatus Accumulibacter</taxon>
    </lineage>
</organism>
<comment type="catalytic activity">
    <reaction evidence="1 18 19">
        <text>(6R)-NADHX = (6S)-NADHX</text>
        <dbReference type="Rhea" id="RHEA:32215"/>
        <dbReference type="ChEBI" id="CHEBI:64074"/>
        <dbReference type="ChEBI" id="CHEBI:64075"/>
        <dbReference type="EC" id="5.1.99.6"/>
    </reaction>
</comment>
<reference evidence="22" key="1">
    <citation type="submission" date="2014-02" db="EMBL/GenBank/DDBJ databases">
        <title>Expanding our view of genomic diversity in Candidatus Accumulibacter clades.</title>
        <authorList>
            <person name="Skennerton C.T."/>
            <person name="Barr J.J."/>
            <person name="Slater F.R."/>
            <person name="Bond P.L."/>
            <person name="Tyson G.W."/>
        </authorList>
    </citation>
    <scope>NUCLEOTIDE SEQUENCE [LARGE SCALE GENOMIC DNA]</scope>
</reference>
<keyword evidence="7 17" id="KW-0067">ATP-binding</keyword>
<dbReference type="PANTHER" id="PTHR12592">
    <property type="entry name" value="ATP-DEPENDENT (S)-NAD(P)H-HYDRATE DEHYDRATASE FAMILY MEMBER"/>
    <property type="match status" value="1"/>
</dbReference>
<evidence type="ECO:0000259" key="20">
    <source>
        <dbReference type="PROSITE" id="PS51383"/>
    </source>
</evidence>
<dbReference type="GO" id="GO:0052855">
    <property type="term" value="F:ADP-dependent NAD(P)H-hydrate dehydratase activity"/>
    <property type="evidence" value="ECO:0007669"/>
    <property type="project" value="UniProtKB-UniRule"/>
</dbReference>
<feature type="binding site" evidence="18">
    <location>
        <position position="162"/>
    </location>
    <ligand>
        <name>K(+)</name>
        <dbReference type="ChEBI" id="CHEBI:29103"/>
    </ligand>
</feature>
<evidence type="ECO:0000256" key="14">
    <source>
        <dbReference type="ARBA" id="ARBA00025153"/>
    </source>
</evidence>
<dbReference type="PATRIC" id="fig|1454004.3.peg.327"/>
<dbReference type="HAMAP" id="MF_01966">
    <property type="entry name" value="NADHX_epimerase"/>
    <property type="match status" value="1"/>
</dbReference>
<dbReference type="EMBL" id="JEMY01000003">
    <property type="protein sequence ID" value="EXI90976.1"/>
    <property type="molecule type" value="Genomic_DNA"/>
</dbReference>
<proteinExistence type="inferred from homology"/>
<dbReference type="InterPro" id="IPR030677">
    <property type="entry name" value="Nnr"/>
</dbReference>
<dbReference type="STRING" id="1454004.AW11_00317"/>
<dbReference type="GO" id="GO:0110051">
    <property type="term" value="P:metabolite repair"/>
    <property type="evidence" value="ECO:0007669"/>
    <property type="project" value="TreeGrafter"/>
</dbReference>
<evidence type="ECO:0000256" key="10">
    <source>
        <dbReference type="ARBA" id="ARBA00023027"/>
    </source>
</evidence>
<evidence type="ECO:0000256" key="2">
    <source>
        <dbReference type="ARBA" id="ARBA00000909"/>
    </source>
</evidence>
<keyword evidence="10 17" id="KW-0520">NAD</keyword>
<comment type="cofactor">
    <cofactor evidence="18 19">
        <name>K(+)</name>
        <dbReference type="ChEBI" id="CHEBI:29103"/>
    </cofactor>
    <text evidence="18 19">Binds 1 potassium ion per subunit.</text>
</comment>
<dbReference type="InterPro" id="IPR029056">
    <property type="entry name" value="Ribokinase-like"/>
</dbReference>
<comment type="catalytic activity">
    <reaction evidence="16 17 19">
        <text>(6S)-NADPHX + ADP = AMP + phosphate + NADPH + H(+)</text>
        <dbReference type="Rhea" id="RHEA:32235"/>
        <dbReference type="ChEBI" id="CHEBI:15378"/>
        <dbReference type="ChEBI" id="CHEBI:43474"/>
        <dbReference type="ChEBI" id="CHEBI:57783"/>
        <dbReference type="ChEBI" id="CHEBI:64076"/>
        <dbReference type="ChEBI" id="CHEBI:456215"/>
        <dbReference type="ChEBI" id="CHEBI:456216"/>
        <dbReference type="EC" id="4.2.1.136"/>
    </reaction>
</comment>
<evidence type="ECO:0000256" key="8">
    <source>
        <dbReference type="ARBA" id="ARBA00022857"/>
    </source>
</evidence>
<dbReference type="SUPFAM" id="SSF53613">
    <property type="entry name" value="Ribokinase-like"/>
    <property type="match status" value="1"/>
</dbReference>
<feature type="binding site" evidence="18">
    <location>
        <begin position="59"/>
        <end position="63"/>
    </location>
    <ligand>
        <name>(6S)-NADPHX</name>
        <dbReference type="ChEBI" id="CHEBI:64076"/>
    </ligand>
</feature>
<keyword evidence="12 17" id="KW-0456">Lyase</keyword>
<evidence type="ECO:0000256" key="7">
    <source>
        <dbReference type="ARBA" id="ARBA00022840"/>
    </source>
</evidence>
<comment type="function">
    <text evidence="14 19">Bifunctional enzyme that catalyzes the epimerization of the S- and R-forms of NAD(P)HX and the dehydration of the S-form of NAD(P)HX at the expense of ADP, which is converted to AMP. This allows the repair of both epimers of NAD(P)HX, a damaged form of NAD(P)H that is a result of enzymatic or heat-dependent hydration.</text>
</comment>
<name>A0A011PUB6_ACCRE</name>
<comment type="similarity">
    <text evidence="3 19">In the N-terminal section; belongs to the NnrE/AIBP family.</text>
</comment>
<dbReference type="NCBIfam" id="TIGR00197">
    <property type="entry name" value="yjeF_nterm"/>
    <property type="match status" value="1"/>
</dbReference>
<dbReference type="NCBIfam" id="TIGR00196">
    <property type="entry name" value="yjeF_cterm"/>
    <property type="match status" value="1"/>
</dbReference>
<comment type="similarity">
    <text evidence="4 19">In the C-terminal section; belongs to the NnrD/CARKD family.</text>
</comment>
<feature type="binding site" evidence="18">
    <location>
        <position position="60"/>
    </location>
    <ligand>
        <name>K(+)</name>
        <dbReference type="ChEBI" id="CHEBI:29103"/>
    </ligand>
</feature>
<feature type="binding site" evidence="17">
    <location>
        <begin position="408"/>
        <end position="412"/>
    </location>
    <ligand>
        <name>AMP</name>
        <dbReference type="ChEBI" id="CHEBI:456215"/>
    </ligand>
</feature>
<evidence type="ECO:0000256" key="15">
    <source>
        <dbReference type="ARBA" id="ARBA00048238"/>
    </source>
</evidence>
<dbReference type="InterPro" id="IPR004443">
    <property type="entry name" value="YjeF_N_dom"/>
</dbReference>
<dbReference type="Pfam" id="PF01256">
    <property type="entry name" value="Carb_kinase"/>
    <property type="match status" value="1"/>
</dbReference>
<dbReference type="AlphaFoldDB" id="A0A011PUB6"/>
<comment type="subunit">
    <text evidence="17">Homotetramer.</text>
</comment>
<evidence type="ECO:0000256" key="6">
    <source>
        <dbReference type="ARBA" id="ARBA00022741"/>
    </source>
</evidence>
<dbReference type="PROSITE" id="PS51385">
    <property type="entry name" value="YJEF_N"/>
    <property type="match status" value="1"/>
</dbReference>
<comment type="caution">
    <text evidence="18">Lacks conserved residue(s) required for the propagation of feature annotation.</text>
</comment>
<dbReference type="SUPFAM" id="SSF64153">
    <property type="entry name" value="YjeF N-terminal domain-like"/>
    <property type="match status" value="1"/>
</dbReference>
<accession>A0A011PUB6</accession>
<keyword evidence="11 18" id="KW-0413">Isomerase</keyword>
<dbReference type="PROSITE" id="PS51383">
    <property type="entry name" value="YJEF_C_3"/>
    <property type="match status" value="1"/>
</dbReference>
<feature type="domain" description="YjeF C-terminal" evidence="20">
    <location>
        <begin position="224"/>
        <end position="498"/>
    </location>
</feature>
<evidence type="ECO:0000256" key="12">
    <source>
        <dbReference type="ARBA" id="ARBA00023239"/>
    </source>
</evidence>
<dbReference type="PIRSF" id="PIRSF017184">
    <property type="entry name" value="Nnr"/>
    <property type="match status" value="1"/>
</dbReference>
<keyword evidence="23" id="KW-1185">Reference proteome</keyword>
<comment type="cofactor">
    <cofactor evidence="17">
        <name>Mg(2+)</name>
        <dbReference type="ChEBI" id="CHEBI:18420"/>
    </cofactor>
</comment>
<evidence type="ECO:0000256" key="13">
    <source>
        <dbReference type="ARBA" id="ARBA00023268"/>
    </source>
</evidence>
<evidence type="ECO:0000256" key="19">
    <source>
        <dbReference type="PIRNR" id="PIRNR017184"/>
    </source>
</evidence>
<comment type="similarity">
    <text evidence="17">Belongs to the NnrD/CARKD family.</text>
</comment>
<keyword evidence="13" id="KW-0511">Multifunctional enzyme</keyword>
<dbReference type="GO" id="GO:0005524">
    <property type="term" value="F:ATP binding"/>
    <property type="evidence" value="ECO:0007669"/>
    <property type="project" value="UniProtKB-UniRule"/>
</dbReference>
<evidence type="ECO:0000256" key="18">
    <source>
        <dbReference type="HAMAP-Rule" id="MF_01966"/>
    </source>
</evidence>
<dbReference type="InterPro" id="IPR000631">
    <property type="entry name" value="CARKD"/>
</dbReference>
<dbReference type="Gene3D" id="3.40.50.10260">
    <property type="entry name" value="YjeF N-terminal domain"/>
    <property type="match status" value="1"/>
</dbReference>
<dbReference type="InterPro" id="IPR036652">
    <property type="entry name" value="YjeF_N_dom_sf"/>
</dbReference>
<evidence type="ECO:0000256" key="1">
    <source>
        <dbReference type="ARBA" id="ARBA00000013"/>
    </source>
</evidence>
<evidence type="ECO:0000313" key="22">
    <source>
        <dbReference type="EMBL" id="EXI90976.1"/>
    </source>
</evidence>
<feature type="binding site" evidence="17">
    <location>
        <position position="315"/>
    </location>
    <ligand>
        <name>(6S)-NADPHX</name>
        <dbReference type="ChEBI" id="CHEBI:64076"/>
    </ligand>
</feature>
<feature type="binding site" evidence="17">
    <location>
        <position position="371"/>
    </location>
    <ligand>
        <name>(6S)-NADPHX</name>
        <dbReference type="ChEBI" id="CHEBI:64076"/>
    </ligand>
</feature>